<dbReference type="GO" id="GO:0005737">
    <property type="term" value="C:cytoplasm"/>
    <property type="evidence" value="ECO:0007669"/>
    <property type="project" value="UniProtKB-SubCell"/>
</dbReference>
<dbReference type="HAMAP" id="MF_00757">
    <property type="entry name" value="RNase_P_4"/>
    <property type="match status" value="1"/>
</dbReference>
<evidence type="ECO:0000256" key="8">
    <source>
        <dbReference type="HAMAP-Rule" id="MF_00757"/>
    </source>
</evidence>
<sequence length="101" mass="11660">MKHAKMQELGTERIWRLFELAEHEFGAHPERSKRYVEIARGVSKKLRARIPDTLKTKFCKKCGAFFGQGNSKITRTATWAVVKCLECGHERKTGRKPNTNK</sequence>
<comment type="function">
    <text evidence="8">Part of ribonuclease P, a protein complex that generates mature tRNA molecules by cleaving their 5'-ends.</text>
</comment>
<dbReference type="Proteomes" id="UP000732298">
    <property type="component" value="Unassembled WGS sequence"/>
</dbReference>
<dbReference type="EMBL" id="JACQPB010000034">
    <property type="protein sequence ID" value="MBI4210456.1"/>
    <property type="molecule type" value="Genomic_DNA"/>
</dbReference>
<keyword evidence="3 8" id="KW-0540">Nuclease</keyword>
<evidence type="ECO:0000256" key="7">
    <source>
        <dbReference type="ARBA" id="ARBA00022833"/>
    </source>
</evidence>
<gene>
    <name evidence="8" type="primary">rnp4</name>
    <name evidence="9" type="ORF">HY544_03040</name>
</gene>
<feature type="binding site" evidence="8">
    <location>
        <position position="59"/>
    </location>
    <ligand>
        <name>Zn(2+)</name>
        <dbReference type="ChEBI" id="CHEBI:29105"/>
    </ligand>
</feature>
<keyword evidence="4 8" id="KW-0479">Metal-binding</keyword>
<evidence type="ECO:0000256" key="3">
    <source>
        <dbReference type="ARBA" id="ARBA00022722"/>
    </source>
</evidence>
<comment type="cofactor">
    <cofactor evidence="8">
        <name>Zn(2+)</name>
        <dbReference type="ChEBI" id="CHEBI:29105"/>
    </cofactor>
    <text evidence="8">Binds 1 zinc ion per subunit.</text>
</comment>
<dbReference type="GO" id="GO:0004526">
    <property type="term" value="F:ribonuclease P activity"/>
    <property type="evidence" value="ECO:0007669"/>
    <property type="project" value="UniProtKB-UniRule"/>
</dbReference>
<name>A0A8T3YME2_9ARCH</name>
<feature type="binding site" evidence="8">
    <location>
        <position position="87"/>
    </location>
    <ligand>
        <name>Zn(2+)</name>
        <dbReference type="ChEBI" id="CHEBI:29105"/>
    </ligand>
</feature>
<keyword evidence="7 8" id="KW-0862">Zinc</keyword>
<proteinExistence type="inferred from homology"/>
<dbReference type="InterPro" id="IPR016432">
    <property type="entry name" value="RNP4"/>
</dbReference>
<comment type="similarity">
    <text evidence="8">Belongs to the eukaryotic/archaeal RNase P protein component 4 family.</text>
</comment>
<organism evidence="9 10">
    <name type="scientific">Candidatus Iainarchaeum sp</name>
    <dbReference type="NCBI Taxonomy" id="3101447"/>
    <lineage>
        <taxon>Archaea</taxon>
        <taxon>Candidatus Iainarchaeota</taxon>
        <taxon>Candidatus Iainarchaeia</taxon>
        <taxon>Candidatus Iainarchaeales</taxon>
        <taxon>Candidatus Iainarchaeaceae</taxon>
        <taxon>Candidatus Iainarchaeum</taxon>
    </lineage>
</organism>
<feature type="binding site" evidence="8">
    <location>
        <position position="84"/>
    </location>
    <ligand>
        <name>Zn(2+)</name>
        <dbReference type="ChEBI" id="CHEBI:29105"/>
    </ligand>
</feature>
<comment type="catalytic activity">
    <reaction evidence="8">
        <text>Endonucleolytic cleavage of RNA, removing 5'-extranucleotides from tRNA precursor.</text>
        <dbReference type="EC" id="3.1.26.5"/>
    </reaction>
</comment>
<keyword evidence="5 8" id="KW-0255">Endonuclease</keyword>
<evidence type="ECO:0000256" key="5">
    <source>
        <dbReference type="ARBA" id="ARBA00022759"/>
    </source>
</evidence>
<feature type="binding site" evidence="8">
    <location>
        <position position="62"/>
    </location>
    <ligand>
        <name>Zn(2+)</name>
        <dbReference type="ChEBI" id="CHEBI:29105"/>
    </ligand>
</feature>
<dbReference type="Gene3D" id="1.20.5.420">
    <property type="entry name" value="Immunoglobulin FC, subunit C"/>
    <property type="match status" value="1"/>
</dbReference>
<comment type="subunit">
    <text evidence="8">Consists of a catalytic RNA component and at least 4-5 protein subunits.</text>
</comment>
<evidence type="ECO:0000313" key="9">
    <source>
        <dbReference type="EMBL" id="MBI4210456.1"/>
    </source>
</evidence>
<dbReference type="InterPro" id="IPR007175">
    <property type="entry name" value="Rpr2/Snm1/Rpp21"/>
</dbReference>
<comment type="subcellular location">
    <subcellularLocation>
        <location evidence="8">Cytoplasm</location>
    </subcellularLocation>
</comment>
<evidence type="ECO:0000256" key="4">
    <source>
        <dbReference type="ARBA" id="ARBA00022723"/>
    </source>
</evidence>
<evidence type="ECO:0000256" key="6">
    <source>
        <dbReference type="ARBA" id="ARBA00022801"/>
    </source>
</evidence>
<keyword evidence="2 8" id="KW-0819">tRNA processing</keyword>
<keyword evidence="6 8" id="KW-0378">Hydrolase</keyword>
<comment type="caution">
    <text evidence="9">The sequence shown here is derived from an EMBL/GenBank/DDBJ whole genome shotgun (WGS) entry which is preliminary data.</text>
</comment>
<accession>A0A8T3YME2</accession>
<evidence type="ECO:0000256" key="1">
    <source>
        <dbReference type="ARBA" id="ARBA00022490"/>
    </source>
</evidence>
<evidence type="ECO:0000256" key="2">
    <source>
        <dbReference type="ARBA" id="ARBA00022694"/>
    </source>
</evidence>
<protein>
    <recommendedName>
        <fullName evidence="8">Ribonuclease P protein component 4</fullName>
        <shortName evidence="8">RNase P component 4</shortName>
        <ecNumber evidence="8">3.1.26.5</ecNumber>
    </recommendedName>
    <alternativeName>
        <fullName evidence="8">Rpp21</fullName>
    </alternativeName>
</protein>
<evidence type="ECO:0000313" key="10">
    <source>
        <dbReference type="Proteomes" id="UP000732298"/>
    </source>
</evidence>
<dbReference type="GO" id="GO:0001682">
    <property type="term" value="P:tRNA 5'-leader removal"/>
    <property type="evidence" value="ECO:0007669"/>
    <property type="project" value="UniProtKB-UniRule"/>
</dbReference>
<dbReference type="EC" id="3.1.26.5" evidence="8"/>
<dbReference type="PIRSF" id="PIRSF004878">
    <property type="entry name" value="RNase_P_4"/>
    <property type="match status" value="1"/>
</dbReference>
<keyword evidence="1 8" id="KW-0963">Cytoplasm</keyword>
<dbReference type="GO" id="GO:0030677">
    <property type="term" value="C:ribonuclease P complex"/>
    <property type="evidence" value="ECO:0007669"/>
    <property type="project" value="UniProtKB-UniRule"/>
</dbReference>
<dbReference type="AlphaFoldDB" id="A0A8T3YME2"/>
<dbReference type="Pfam" id="PF04032">
    <property type="entry name" value="Rpr2"/>
    <property type="match status" value="1"/>
</dbReference>
<reference evidence="9" key="1">
    <citation type="submission" date="2020-07" db="EMBL/GenBank/DDBJ databases">
        <title>Huge and variable diversity of episymbiotic CPR bacteria and DPANN archaea in groundwater ecosystems.</title>
        <authorList>
            <person name="He C.Y."/>
            <person name="Keren R."/>
            <person name="Whittaker M."/>
            <person name="Farag I.F."/>
            <person name="Doudna J."/>
            <person name="Cate J.H.D."/>
            <person name="Banfield J.F."/>
        </authorList>
    </citation>
    <scope>NUCLEOTIDE SEQUENCE</scope>
    <source>
        <strain evidence="9">NC_groundwater_1296_Ag_S-0.2um_52_80</strain>
    </source>
</reference>
<dbReference type="GO" id="GO:0008270">
    <property type="term" value="F:zinc ion binding"/>
    <property type="evidence" value="ECO:0007669"/>
    <property type="project" value="UniProtKB-UniRule"/>
</dbReference>